<feature type="domain" description="HAT C-terminal dimerisation" evidence="2">
    <location>
        <begin position="733"/>
        <end position="804"/>
    </location>
</feature>
<evidence type="ECO:0000259" key="2">
    <source>
        <dbReference type="Pfam" id="PF05699"/>
    </source>
</evidence>
<dbReference type="EMBL" id="LNIX01000016">
    <property type="protein sequence ID" value="OXA46059.1"/>
    <property type="molecule type" value="Genomic_DNA"/>
</dbReference>
<accession>A0A226DLJ9</accession>
<feature type="region of interest" description="Disordered" evidence="1">
    <location>
        <begin position="1"/>
        <end position="33"/>
    </location>
</feature>
<feature type="domain" description="DUF4371" evidence="3">
    <location>
        <begin position="236"/>
        <end position="444"/>
    </location>
</feature>
<dbReference type="SUPFAM" id="SSF53098">
    <property type="entry name" value="Ribonuclease H-like"/>
    <property type="match status" value="1"/>
</dbReference>
<dbReference type="InterPro" id="IPR008906">
    <property type="entry name" value="HATC_C_dom"/>
</dbReference>
<feature type="compositionally biased region" description="Polar residues" evidence="1">
    <location>
        <begin position="49"/>
        <end position="60"/>
    </location>
</feature>
<evidence type="ECO:0000313" key="4">
    <source>
        <dbReference type="EMBL" id="OXA46059.1"/>
    </source>
</evidence>
<dbReference type="GO" id="GO:0046983">
    <property type="term" value="F:protein dimerization activity"/>
    <property type="evidence" value="ECO:0007669"/>
    <property type="project" value="InterPro"/>
</dbReference>
<dbReference type="AlphaFoldDB" id="A0A226DLJ9"/>
<dbReference type="OMA" id="THVKYNN"/>
<feature type="region of interest" description="Disordered" evidence="1">
    <location>
        <begin position="620"/>
        <end position="640"/>
    </location>
</feature>
<dbReference type="Proteomes" id="UP000198287">
    <property type="component" value="Unassembled WGS sequence"/>
</dbReference>
<dbReference type="PANTHER" id="PTHR45749">
    <property type="match status" value="1"/>
</dbReference>
<comment type="caution">
    <text evidence="4">The sequence shown here is derived from an EMBL/GenBank/DDBJ whole genome shotgun (WGS) entry which is preliminary data.</text>
</comment>
<keyword evidence="5" id="KW-1185">Reference proteome</keyword>
<feature type="region of interest" description="Disordered" evidence="1">
    <location>
        <begin position="45"/>
        <end position="76"/>
    </location>
</feature>
<dbReference type="OrthoDB" id="6611207at2759"/>
<evidence type="ECO:0000256" key="1">
    <source>
        <dbReference type="SAM" id="MobiDB-lite"/>
    </source>
</evidence>
<evidence type="ECO:0000313" key="5">
    <source>
        <dbReference type="Proteomes" id="UP000198287"/>
    </source>
</evidence>
<dbReference type="PANTHER" id="PTHR45749:SF21">
    <property type="entry name" value="DUF4371 DOMAIN-CONTAINING PROTEIN"/>
    <property type="match status" value="1"/>
</dbReference>
<organism evidence="4 5">
    <name type="scientific">Folsomia candida</name>
    <name type="common">Springtail</name>
    <dbReference type="NCBI Taxonomy" id="158441"/>
    <lineage>
        <taxon>Eukaryota</taxon>
        <taxon>Metazoa</taxon>
        <taxon>Ecdysozoa</taxon>
        <taxon>Arthropoda</taxon>
        <taxon>Hexapoda</taxon>
        <taxon>Collembola</taxon>
        <taxon>Entomobryomorpha</taxon>
        <taxon>Isotomoidea</taxon>
        <taxon>Isotomidae</taxon>
        <taxon>Proisotominae</taxon>
        <taxon>Folsomia</taxon>
    </lineage>
</organism>
<proteinExistence type="predicted"/>
<dbReference type="Pfam" id="PF14291">
    <property type="entry name" value="DUF4371"/>
    <property type="match status" value="1"/>
</dbReference>
<dbReference type="STRING" id="158441.A0A226DLJ9"/>
<gene>
    <name evidence="4" type="ORF">Fcan01_19219</name>
</gene>
<name>A0A226DLJ9_FOLCA</name>
<protein>
    <submittedName>
        <fullName evidence="4">Zinc finger MYM-type protein 1</fullName>
    </submittedName>
</protein>
<reference evidence="4 5" key="1">
    <citation type="submission" date="2015-12" db="EMBL/GenBank/DDBJ databases">
        <title>The genome of Folsomia candida.</title>
        <authorList>
            <person name="Faddeeva A."/>
            <person name="Derks M.F."/>
            <person name="Anvar Y."/>
            <person name="Smit S."/>
            <person name="Van Straalen N."/>
            <person name="Roelofs D."/>
        </authorList>
    </citation>
    <scope>NUCLEOTIDE SEQUENCE [LARGE SCALE GENOMIC DNA]</scope>
    <source>
        <strain evidence="4 5">VU population</strain>
        <tissue evidence="4">Whole body</tissue>
    </source>
</reference>
<dbReference type="InterPro" id="IPR012337">
    <property type="entry name" value="RNaseH-like_sf"/>
</dbReference>
<sequence>MGTISNPNLKPISARKEESGASKKKKRKINNEKTAKLADAAAKFFKLDSSSTPESETLSNDTERQSGDPDAADVPISSASDTALEVQENQGETDSGVRGFEIYENAFIASDPSTWNNPLKSGERSQLMSNRPLQEIPKQGEQGSVSFNVSQYNKIGSNPNNPNELYARDWLLYSVSTNSLFCYCCSLFARIDSRKTQSPWINFGIGNSGFNDFVHQSRRIKGHEESQMHFQALICWRQSEKASRSGNSLEKLATAEMQKGIHHWKQVLHCIVDAILYLAKNNLAFRGSSSQIHDDNSGNFLSLIELLSKYSPALAIHVNNLSKNRTSYLSPSIQNEFISIAGENIRREILKHIKSRKFFSIMFDATPDISHREQISEIIRTVKISKDGCYIEENFIRFISFDGKTGEQLTKMIVDTLKNDDLDIGMCRGQGYDNGSNMAGMYKGVQARVKEINPKAICIPCAAHSLNLVGHNAVNKVPAAKLLLGQIQNLYTFFSASPSRWTILKKHTKKTLKAQSHTRWSCKYDAVSALLEEFDGVYEALLELAESSEVNAQTCADADAHFNQIKKDMEVDAGAKHLRCLLDWLNEFRVNGYDKSLEKAKARASEIGVNCNSGFDYRASRGNRPSRYRDGVQNPPTQSNEETFKSEFFQKIMDQIIDEIRSRFQTLQQVASDFSFLWGHKLETYSSEEMKKNVMDLVKSYGNDFVGETFLREVEHLKRAISAFLDKPLQKTMPLDILNVLTANGLQEQFINCHTALRIFLTLPVTVATNERSFSKLKIINNYLRSSMGQERLSDLSIISIEHNYVKDMSFDKIIDDFAVAKCRNVQF</sequence>
<evidence type="ECO:0000259" key="3">
    <source>
        <dbReference type="Pfam" id="PF14291"/>
    </source>
</evidence>
<dbReference type="InterPro" id="IPR025398">
    <property type="entry name" value="DUF4371"/>
</dbReference>
<dbReference type="Pfam" id="PF05699">
    <property type="entry name" value="Dimer_Tnp_hAT"/>
    <property type="match status" value="1"/>
</dbReference>